<proteinExistence type="predicted"/>
<dbReference type="GO" id="GO:0046872">
    <property type="term" value="F:metal ion binding"/>
    <property type="evidence" value="ECO:0007669"/>
    <property type="project" value="UniProtKB-KW"/>
</dbReference>
<accession>A0A401IDY0</accession>
<evidence type="ECO:0000313" key="4">
    <source>
        <dbReference type="EMBL" id="GBF79475.1"/>
    </source>
</evidence>
<comment type="caution">
    <text evidence="4">The sequence shown here is derived from an EMBL/GenBank/DDBJ whole genome shotgun (WGS) entry which is preliminary data.</text>
</comment>
<sequence length="671" mass="76591">MIMSDKINQIVGEFKQVLGIKVADSALGKKKAEKAAKKSIVQLKEQKFNKPLDQLSKVKGKLVFSDSNKPLHNIQLELWDRDIGTPGDYLGTGITDYNGQFTIYYDPASAGFLDLPDLELRLLDNRIHFDKENQPVSTYRIAYIIKGPDNVKQKEYDLGTCTIPYWLYKPDSHFARLFFSELEGTPDDYSVGRTLAGYDAASGLVPIKAKHVITNTLHPDQPSLPEIQAAYPPNLTMKLDQKTPGYSRSDEYFVDRIINGMNPCLLKRNKSNPNLFKTAFIWNDYEKDDDHDLNNVEVFFELKGDKLVATSITVQSRYSDSYAPHSLLKAPVTFTPKDGDKWSQAKRIFRTNSFFAAEMIEHYIKAHLQMEQYTIAAFRNLRKNPVRLILSPHVKSLVNINQRADEVLVSPTIGLVTTNGPLTPASVVQICKESIATYDWKGWKPRQPLCESHTFAKIANLYWQVLTEYLDIFFEDYKDEIVKEWVEIRRLSDDIVEHSVAYEPHIPCGSAPDSDYDWYDYNELDKPDIPRVTINGKVKATRPITNSDQPNETDIQNLKEFCRYVVFVLTFWHSWVNDAQANEGGELYYSSLALRNGSFGSENDPNIAPNILESTNLIYMVNVLTAIKYGYILKNEDDDIPEELRTTLASYKDKFASLNYDIGNIRALINV</sequence>
<dbReference type="GO" id="GO:0034440">
    <property type="term" value="P:lipid oxidation"/>
    <property type="evidence" value="ECO:0007669"/>
    <property type="project" value="InterPro"/>
</dbReference>
<dbReference type="InterPro" id="IPR036226">
    <property type="entry name" value="LipOase_C_sf"/>
</dbReference>
<dbReference type="InterPro" id="IPR013819">
    <property type="entry name" value="LipOase_C"/>
</dbReference>
<dbReference type="SUPFAM" id="SSF48484">
    <property type="entry name" value="Lipoxigenase"/>
    <property type="match status" value="1"/>
</dbReference>
<keyword evidence="5" id="KW-1185">Reference proteome</keyword>
<dbReference type="EMBL" id="BDQK01000002">
    <property type="protein sequence ID" value="GBF79475.1"/>
    <property type="molecule type" value="Genomic_DNA"/>
</dbReference>
<dbReference type="InterPro" id="IPR000907">
    <property type="entry name" value="LipOase"/>
</dbReference>
<dbReference type="InterPro" id="IPR038479">
    <property type="entry name" value="Transthyretin-like_sf"/>
</dbReference>
<gene>
    <name evidence="4" type="ORF">AsFPU1_0871</name>
</gene>
<dbReference type="Proteomes" id="UP000287247">
    <property type="component" value="Unassembled WGS sequence"/>
</dbReference>
<dbReference type="PANTHER" id="PTHR11771">
    <property type="entry name" value="LIPOXYGENASE"/>
    <property type="match status" value="1"/>
</dbReference>
<dbReference type="Pfam" id="PF00305">
    <property type="entry name" value="Lipoxygenase"/>
    <property type="match status" value="1"/>
</dbReference>
<dbReference type="Gene3D" id="1.20.245.10">
    <property type="entry name" value="Lipoxygenase-1, Domain 5"/>
    <property type="match status" value="1"/>
</dbReference>
<dbReference type="GO" id="GO:0016702">
    <property type="term" value="F:oxidoreductase activity, acting on single donors with incorporation of molecular oxygen, incorporation of two atoms of oxygen"/>
    <property type="evidence" value="ECO:0007669"/>
    <property type="project" value="InterPro"/>
</dbReference>
<keyword evidence="1" id="KW-0479">Metal-binding</keyword>
<evidence type="ECO:0000256" key="2">
    <source>
        <dbReference type="ARBA" id="ARBA00023002"/>
    </source>
</evidence>
<evidence type="ECO:0000256" key="1">
    <source>
        <dbReference type="ARBA" id="ARBA00022723"/>
    </source>
</evidence>
<feature type="domain" description="Lipoxygenase" evidence="3">
    <location>
        <begin position="338"/>
        <end position="410"/>
    </location>
</feature>
<evidence type="ECO:0000259" key="3">
    <source>
        <dbReference type="Pfam" id="PF00305"/>
    </source>
</evidence>
<dbReference type="AlphaFoldDB" id="A0A401IDY0"/>
<evidence type="ECO:0000313" key="5">
    <source>
        <dbReference type="Proteomes" id="UP000287247"/>
    </source>
</evidence>
<organism evidence="4 5">
    <name type="scientific">Aphanothece sacrum FPU1</name>
    <dbReference type="NCBI Taxonomy" id="1920663"/>
    <lineage>
        <taxon>Bacteria</taxon>
        <taxon>Bacillati</taxon>
        <taxon>Cyanobacteriota</taxon>
        <taxon>Cyanophyceae</taxon>
        <taxon>Oscillatoriophycideae</taxon>
        <taxon>Chroococcales</taxon>
        <taxon>Aphanothecaceae</taxon>
        <taxon>Aphanothece</taxon>
    </lineage>
</organism>
<reference evidence="5" key="1">
    <citation type="submission" date="2017-05" db="EMBL/GenBank/DDBJ databases">
        <title>Physiological properties and genetic analysis related to exopolysaccharide production of fresh-water unicellular cyanobacterium Aphanothece sacrum, Suizenji Nori, that has been cultured as a food source in Japan.</title>
        <authorList>
            <person name="Kanesaki Y."/>
            <person name="Yoshikawa S."/>
            <person name="Ohki K."/>
        </authorList>
    </citation>
    <scope>NUCLEOTIDE SEQUENCE [LARGE SCALE GENOMIC DNA]</scope>
    <source>
        <strain evidence="5">FPU1</strain>
    </source>
</reference>
<dbReference type="Gene3D" id="2.60.40.3330">
    <property type="match status" value="1"/>
</dbReference>
<name>A0A401IDY0_APHSA</name>
<keyword evidence="2" id="KW-0560">Oxidoreductase</keyword>
<protein>
    <submittedName>
        <fullName evidence="4">Lipoxygenase</fullName>
    </submittedName>
</protein>